<dbReference type="AlphaFoldDB" id="A0A4Q0VNS4"/>
<proteinExistence type="predicted"/>
<organism evidence="2 3">
    <name type="scientific">Anaerobacillus alkaliphilus</name>
    <dbReference type="NCBI Taxonomy" id="1548597"/>
    <lineage>
        <taxon>Bacteria</taxon>
        <taxon>Bacillati</taxon>
        <taxon>Bacillota</taxon>
        <taxon>Bacilli</taxon>
        <taxon>Bacillales</taxon>
        <taxon>Bacillaceae</taxon>
        <taxon>Anaerobacillus</taxon>
    </lineage>
</organism>
<dbReference type="OrthoDB" id="2663921at2"/>
<reference evidence="2 3" key="1">
    <citation type="journal article" date="2019" name="Int. J. Syst. Evol. Microbiol.">
        <title>Anaerobacillus alkaliphilus sp. nov., a novel alkaliphilic and moderately halophilic bacterium.</title>
        <authorList>
            <person name="Borsodi A.K."/>
            <person name="Aszalos J.M."/>
            <person name="Bihari P."/>
            <person name="Nagy I."/>
            <person name="Schumann P."/>
            <person name="Sproer C."/>
            <person name="Kovacs A.L."/>
            <person name="Boka K."/>
            <person name="Dobosy P."/>
            <person name="Ovari M."/>
            <person name="Szili-Kovacs T."/>
            <person name="Toth E."/>
        </authorList>
    </citation>
    <scope>NUCLEOTIDE SEQUENCE [LARGE SCALE GENOMIC DNA]</scope>
    <source>
        <strain evidence="2 3">B16-10</strain>
    </source>
</reference>
<keyword evidence="1" id="KW-0732">Signal</keyword>
<evidence type="ECO:0000313" key="2">
    <source>
        <dbReference type="EMBL" id="RXI96520.1"/>
    </source>
</evidence>
<dbReference type="RefSeq" id="WP_129080495.1">
    <property type="nucleotide sequence ID" value="NZ_QOUX01000047.1"/>
</dbReference>
<sequence>MSKKLVKKLFLLGLVFLFIFPFQSLAANHAPHSNGKSDTINNIKGKDVGNNGNGSDLEVHFNVAKDKGKYDQYRIFVAKASKAGEFDLEAANKNKNYTVAPNGKNIKTTLSSTAKDTDGALITNDVSYTIFVLSVKGDEKGKGNGNGKGKGKEKAKGNVLSKAKKDITLSGYEESILSVTDVRTADVGNFNDGRDLHISFTKLADEKNLEHYRVFVVKSDKAKNFQLANAIENKHYTTIAKTGANIAQTLGSSARDTDGQLIGNNVNYQVFVMSVGKTGFGSALSLPSTTFMLLNGTADLKVTNVLAKDVADFGDGRDLQVEFTIPRDETNVREYRVMVVPTVHANNFSLTTALQVSPSNYTTVKKAGANLVTTLASTANDVYGARIVNNTSYHVFVLTVGQHHTHELSNHSLPITLYYNFTTPAVTNLAVSDVNNHGDGRDLQVSFTKVADESTVAEYRIFVVRNSEATSFDLAKANAVASGNYTTFAKKGTNISQVLAHNAKDTGGRKIERDVNYRVFVMSVSSVGTENALTGASQQINLN</sequence>
<feature type="signal peptide" evidence="1">
    <location>
        <begin position="1"/>
        <end position="26"/>
    </location>
</feature>
<gene>
    <name evidence="2" type="ORF">DS745_22695</name>
</gene>
<name>A0A4Q0VNS4_9BACI</name>
<evidence type="ECO:0000313" key="3">
    <source>
        <dbReference type="Proteomes" id="UP000290649"/>
    </source>
</evidence>
<keyword evidence="3" id="KW-1185">Reference proteome</keyword>
<evidence type="ECO:0000256" key="1">
    <source>
        <dbReference type="SAM" id="SignalP"/>
    </source>
</evidence>
<dbReference type="Proteomes" id="UP000290649">
    <property type="component" value="Unassembled WGS sequence"/>
</dbReference>
<dbReference type="EMBL" id="QOUX01000047">
    <property type="protein sequence ID" value="RXI96520.1"/>
    <property type="molecule type" value="Genomic_DNA"/>
</dbReference>
<feature type="chain" id="PRO_5020656524" evidence="1">
    <location>
        <begin position="27"/>
        <end position="543"/>
    </location>
</feature>
<protein>
    <submittedName>
        <fullName evidence="2">Uncharacterized protein</fullName>
    </submittedName>
</protein>
<accession>A0A4Q0VNS4</accession>
<comment type="caution">
    <text evidence="2">The sequence shown here is derived from an EMBL/GenBank/DDBJ whole genome shotgun (WGS) entry which is preliminary data.</text>
</comment>